<evidence type="ECO:0000313" key="3">
    <source>
        <dbReference type="Proteomes" id="UP001165085"/>
    </source>
</evidence>
<dbReference type="Pfam" id="PF07004">
    <property type="entry name" value="SHIPPO-rpt"/>
    <property type="match status" value="4"/>
</dbReference>
<organism evidence="2 3">
    <name type="scientific">Triparma strigata</name>
    <dbReference type="NCBI Taxonomy" id="1606541"/>
    <lineage>
        <taxon>Eukaryota</taxon>
        <taxon>Sar</taxon>
        <taxon>Stramenopiles</taxon>
        <taxon>Ochrophyta</taxon>
        <taxon>Bolidophyceae</taxon>
        <taxon>Parmales</taxon>
        <taxon>Triparmaceae</taxon>
        <taxon>Triparma</taxon>
    </lineage>
</organism>
<proteinExistence type="predicted"/>
<name>A0A9W7BGV3_9STRA</name>
<feature type="region of interest" description="Disordered" evidence="1">
    <location>
        <begin position="231"/>
        <end position="262"/>
    </location>
</feature>
<evidence type="ECO:0000256" key="1">
    <source>
        <dbReference type="SAM" id="MobiDB-lite"/>
    </source>
</evidence>
<evidence type="ECO:0008006" key="4">
    <source>
        <dbReference type="Google" id="ProtNLM"/>
    </source>
</evidence>
<reference evidence="3" key="1">
    <citation type="journal article" date="2023" name="Commun. Biol.">
        <title>Genome analysis of Parmales, the sister group of diatoms, reveals the evolutionary specialization of diatoms from phago-mixotrophs to photoautotrophs.</title>
        <authorList>
            <person name="Ban H."/>
            <person name="Sato S."/>
            <person name="Yoshikawa S."/>
            <person name="Yamada K."/>
            <person name="Nakamura Y."/>
            <person name="Ichinomiya M."/>
            <person name="Sato N."/>
            <person name="Blanc-Mathieu R."/>
            <person name="Endo H."/>
            <person name="Kuwata A."/>
            <person name="Ogata H."/>
        </authorList>
    </citation>
    <scope>NUCLEOTIDE SEQUENCE [LARGE SCALE GENOMIC DNA]</scope>
    <source>
        <strain evidence="3">NIES 3701</strain>
    </source>
</reference>
<dbReference type="OrthoDB" id="406368at2759"/>
<sequence length="278" mass="30416">MALAFAPQREATFKDGCMSVRKETLDNMRAAQAPGPIYTPLPRISSTERSLCDIKFGTGPARYNDIGTFKKPGPQAYDPESIRKAVFACSTKRNVTGVKFCTGPRTYNDIGKFKCPGPAEYDPEMIRRGILFSKSGSTSIKFGTGPARYNDMKSFKKPGPQAYDPELIKRGIMFTKSGLPSVKFGNPPKKPGVAATGHQNPGPLHYDTDKVVSGVFRLSTKRNPIGVKFATGPRTYNDAEEKERKAKPGPGQYKLNSAMGTQVSSRYKSQPIITFGAR</sequence>
<feature type="compositionally biased region" description="Basic and acidic residues" evidence="1">
    <location>
        <begin position="237"/>
        <end position="246"/>
    </location>
</feature>
<accession>A0A9W7BGV3</accession>
<dbReference type="EMBL" id="BRXY01000314">
    <property type="protein sequence ID" value="GMH86468.1"/>
    <property type="molecule type" value="Genomic_DNA"/>
</dbReference>
<dbReference type="PANTHER" id="PTHR40429">
    <property type="entry name" value="FLAGELLAR ASSOCIATED PROTEIN"/>
    <property type="match status" value="1"/>
</dbReference>
<dbReference type="AlphaFoldDB" id="A0A9W7BGV3"/>
<keyword evidence="3" id="KW-1185">Reference proteome</keyword>
<comment type="caution">
    <text evidence="2">The sequence shown here is derived from an EMBL/GenBank/DDBJ whole genome shotgun (WGS) entry which is preliminary data.</text>
</comment>
<evidence type="ECO:0000313" key="2">
    <source>
        <dbReference type="EMBL" id="GMH86468.1"/>
    </source>
</evidence>
<dbReference type="PANTHER" id="PTHR40429:SF1">
    <property type="entry name" value="FLAGELLAR ASSOCIATED PROTEIN"/>
    <property type="match status" value="1"/>
</dbReference>
<gene>
    <name evidence="2" type="ORF">TrST_g3349</name>
</gene>
<dbReference type="Proteomes" id="UP001165085">
    <property type="component" value="Unassembled WGS sequence"/>
</dbReference>
<dbReference type="InterPro" id="IPR010736">
    <property type="entry name" value="SHIPPO-rpt"/>
</dbReference>
<protein>
    <recommendedName>
        <fullName evidence="4">Outer dense fiber protein 3</fullName>
    </recommendedName>
</protein>